<organism evidence="1 2">
    <name type="scientific">Legionella resiliens</name>
    <dbReference type="NCBI Taxonomy" id="2905958"/>
    <lineage>
        <taxon>Bacteria</taxon>
        <taxon>Pseudomonadati</taxon>
        <taxon>Pseudomonadota</taxon>
        <taxon>Gammaproteobacteria</taxon>
        <taxon>Legionellales</taxon>
        <taxon>Legionellaceae</taxon>
        <taxon>Legionella</taxon>
    </lineage>
</organism>
<evidence type="ECO:0000313" key="2">
    <source>
        <dbReference type="Proteomes" id="UP001320170"/>
    </source>
</evidence>
<dbReference type="Proteomes" id="UP001320170">
    <property type="component" value="Unassembled WGS sequence"/>
</dbReference>
<dbReference type="SUPFAM" id="SSF52343">
    <property type="entry name" value="Ferredoxin reductase-like, C-terminal NADP-linked domain"/>
    <property type="match status" value="1"/>
</dbReference>
<sequence>MDGERGHIDKTMLKKYINDLSKPIYYISGPATMVATMRSRLNGAGVNDDNIRTEEFSGY</sequence>
<evidence type="ECO:0008006" key="3">
    <source>
        <dbReference type="Google" id="ProtNLM"/>
    </source>
</evidence>
<gene>
    <name evidence="1" type="ORF">LXO92_08445</name>
</gene>
<dbReference type="InterPro" id="IPR039261">
    <property type="entry name" value="FNR_nucleotide-bd"/>
</dbReference>
<dbReference type="RefSeq" id="WP_232890775.1">
    <property type="nucleotide sequence ID" value="NZ_JAJSPM010000005.1"/>
</dbReference>
<comment type="caution">
    <text evidence="1">The sequence shown here is derived from an EMBL/GenBank/DDBJ whole genome shotgun (WGS) entry which is preliminary data.</text>
</comment>
<name>A0ABS8X0X3_9GAMM</name>
<protein>
    <recommendedName>
        <fullName evidence="3">Oxidoreductase FAD/NAD(P)-binding domain-containing protein</fullName>
    </recommendedName>
</protein>
<dbReference type="Gene3D" id="3.40.50.80">
    <property type="entry name" value="Nucleotide-binding domain of ferredoxin-NADP reductase (FNR) module"/>
    <property type="match status" value="1"/>
</dbReference>
<dbReference type="EMBL" id="JAJTND010000004">
    <property type="protein sequence ID" value="MCE3532403.1"/>
    <property type="molecule type" value="Genomic_DNA"/>
</dbReference>
<accession>A0ABS8X0X3</accession>
<proteinExistence type="predicted"/>
<keyword evidence="2" id="KW-1185">Reference proteome</keyword>
<reference evidence="1 2" key="1">
    <citation type="journal article" date="2024" name="Pathogens">
        <title>Characterization of a Novel Species of Legionella Isolated from a Healthcare Facility: Legionella resiliens sp. nov.</title>
        <authorList>
            <person name="Cristino S."/>
            <person name="Pascale M.R."/>
            <person name="Marino F."/>
            <person name="Derelitto C."/>
            <person name="Salaris S."/>
            <person name="Orsini M."/>
            <person name="Squarzoni S."/>
            <person name="Grottola A."/>
            <person name="Girolamini L."/>
        </authorList>
    </citation>
    <scope>NUCLEOTIDE SEQUENCE [LARGE SCALE GENOMIC DNA]</scope>
    <source>
        <strain evidence="1 2">8cVS16</strain>
    </source>
</reference>
<evidence type="ECO:0000313" key="1">
    <source>
        <dbReference type="EMBL" id="MCE3532403.1"/>
    </source>
</evidence>